<dbReference type="STRING" id="198092.SAMN02745194_03587"/>
<dbReference type="Pfam" id="PF00378">
    <property type="entry name" value="ECH_1"/>
    <property type="match status" value="1"/>
</dbReference>
<dbReference type="InterPro" id="IPR029045">
    <property type="entry name" value="ClpP/crotonase-like_dom_sf"/>
</dbReference>
<dbReference type="OrthoDB" id="7257009at2"/>
<name>A0A1M6MU15_9PROT</name>
<organism evidence="4 5">
    <name type="scientific">Muricoccus roseus</name>
    <dbReference type="NCBI Taxonomy" id="198092"/>
    <lineage>
        <taxon>Bacteria</taxon>
        <taxon>Pseudomonadati</taxon>
        <taxon>Pseudomonadota</taxon>
        <taxon>Alphaproteobacteria</taxon>
        <taxon>Acetobacterales</taxon>
        <taxon>Roseomonadaceae</taxon>
        <taxon>Muricoccus</taxon>
    </lineage>
</organism>
<keyword evidence="4" id="KW-0413">Isomerase</keyword>
<dbReference type="SUPFAM" id="SSF52096">
    <property type="entry name" value="ClpP/crotonase"/>
    <property type="match status" value="1"/>
</dbReference>
<reference evidence="4 5" key="1">
    <citation type="submission" date="2016-11" db="EMBL/GenBank/DDBJ databases">
        <authorList>
            <person name="Jaros S."/>
            <person name="Januszkiewicz K."/>
            <person name="Wedrychowicz H."/>
        </authorList>
    </citation>
    <scope>NUCLEOTIDE SEQUENCE [LARGE SCALE GENOMIC DNA]</scope>
    <source>
        <strain evidence="4 5">DSM 14916</strain>
    </source>
</reference>
<proteinExistence type="inferred from homology"/>
<dbReference type="PROSITE" id="PS00166">
    <property type="entry name" value="ENOYL_COA_HYDRATASE"/>
    <property type="match status" value="1"/>
</dbReference>
<evidence type="ECO:0000313" key="4">
    <source>
        <dbReference type="EMBL" id="SHJ86900.1"/>
    </source>
</evidence>
<dbReference type="EMBL" id="FQZF01000023">
    <property type="protein sequence ID" value="SHJ86900.1"/>
    <property type="molecule type" value="Genomic_DNA"/>
</dbReference>
<dbReference type="GO" id="GO:0016853">
    <property type="term" value="F:isomerase activity"/>
    <property type="evidence" value="ECO:0007669"/>
    <property type="project" value="UniProtKB-KW"/>
</dbReference>
<evidence type="ECO:0000256" key="3">
    <source>
        <dbReference type="RuleBase" id="RU003707"/>
    </source>
</evidence>
<dbReference type="FunFam" id="1.10.12.10:FF:000001">
    <property type="entry name" value="Probable enoyl-CoA hydratase, mitochondrial"/>
    <property type="match status" value="1"/>
</dbReference>
<evidence type="ECO:0000256" key="1">
    <source>
        <dbReference type="ARBA" id="ARBA00005254"/>
    </source>
</evidence>
<dbReference type="InterPro" id="IPR014748">
    <property type="entry name" value="Enoyl-CoA_hydra_C"/>
</dbReference>
<evidence type="ECO:0000256" key="2">
    <source>
        <dbReference type="ARBA" id="ARBA00023239"/>
    </source>
</evidence>
<gene>
    <name evidence="4" type="ORF">SAMN02745194_03587</name>
</gene>
<evidence type="ECO:0000313" key="5">
    <source>
        <dbReference type="Proteomes" id="UP000184387"/>
    </source>
</evidence>
<protein>
    <submittedName>
        <fullName evidence="4">Enoyl-CoA hydratase/isomerase</fullName>
    </submittedName>
</protein>
<dbReference type="AlphaFoldDB" id="A0A1M6MU15"/>
<dbReference type="GO" id="GO:0006635">
    <property type="term" value="P:fatty acid beta-oxidation"/>
    <property type="evidence" value="ECO:0007669"/>
    <property type="project" value="TreeGrafter"/>
</dbReference>
<dbReference type="GO" id="GO:0016836">
    <property type="term" value="F:hydro-lyase activity"/>
    <property type="evidence" value="ECO:0007669"/>
    <property type="project" value="UniProtKB-ARBA"/>
</dbReference>
<dbReference type="CDD" id="cd06558">
    <property type="entry name" value="crotonase-like"/>
    <property type="match status" value="1"/>
</dbReference>
<dbReference type="InterPro" id="IPR018376">
    <property type="entry name" value="Enoyl-CoA_hyd/isom_CS"/>
</dbReference>
<dbReference type="NCBIfam" id="NF005073">
    <property type="entry name" value="PRK06495.1"/>
    <property type="match status" value="1"/>
</dbReference>
<keyword evidence="2" id="KW-0456">Lyase</keyword>
<keyword evidence="5" id="KW-1185">Reference proteome</keyword>
<dbReference type="RefSeq" id="WP_073137225.1">
    <property type="nucleotide sequence ID" value="NZ_FQZF01000023.1"/>
</dbReference>
<dbReference type="InterPro" id="IPR001753">
    <property type="entry name" value="Enoyl-CoA_hydra/iso"/>
</dbReference>
<accession>A0A1M6MU15</accession>
<dbReference type="Gene3D" id="1.10.12.10">
    <property type="entry name" value="Lyase 2-enoyl-coa Hydratase, Chain A, domain 2"/>
    <property type="match status" value="1"/>
</dbReference>
<dbReference type="PANTHER" id="PTHR11941:SF54">
    <property type="entry name" value="ENOYL-COA HYDRATASE, MITOCHONDRIAL"/>
    <property type="match status" value="1"/>
</dbReference>
<dbReference type="Gene3D" id="3.90.226.10">
    <property type="entry name" value="2-enoyl-CoA Hydratase, Chain A, domain 1"/>
    <property type="match status" value="1"/>
</dbReference>
<dbReference type="Proteomes" id="UP000184387">
    <property type="component" value="Unassembled WGS sequence"/>
</dbReference>
<dbReference type="PANTHER" id="PTHR11941">
    <property type="entry name" value="ENOYL-COA HYDRATASE-RELATED"/>
    <property type="match status" value="1"/>
</dbReference>
<comment type="similarity">
    <text evidence="1 3">Belongs to the enoyl-CoA hydratase/isomerase family.</text>
</comment>
<sequence length="262" mass="28634">MIPGLEGIERFRVELADHVATVTITAPPVNAQDRRFREEIVRVFDVLHDTAEVRAIVLTGEGRAFSAGADLRERPNLAEEPGAYPRHNRLVRASFDAVMECGKPVIAAVNGAAIGAGCVLALCCDILVVAEEAFLSMTEVDVGLAGGVRHVLRFFGPSDARLMILTARRITGPELLRMNAASVCVPRERLVEEATAIAREIAGKAPLAVQAAKRSFNLTEEMPLRDGYRYEQSQTVALARTEDTKEAQRAFAEKRKPVFQGR</sequence>